<gene>
    <name evidence="1" type="ORF">LLUT_LOCUS27305</name>
</gene>
<dbReference type="AlphaFoldDB" id="A0AAV1XWQ7"/>
<sequence>MVLRMVISLSQWLIKVKEESKYDGCTMALALRWWWNGIVGGLIEINPFLVSLNFKDAAGECDKLRLKVRMSRRVLWRPFVLYFDEDKGIAKIA</sequence>
<organism evidence="1 2">
    <name type="scientific">Lupinus luteus</name>
    <name type="common">European yellow lupine</name>
    <dbReference type="NCBI Taxonomy" id="3873"/>
    <lineage>
        <taxon>Eukaryota</taxon>
        <taxon>Viridiplantae</taxon>
        <taxon>Streptophyta</taxon>
        <taxon>Embryophyta</taxon>
        <taxon>Tracheophyta</taxon>
        <taxon>Spermatophyta</taxon>
        <taxon>Magnoliopsida</taxon>
        <taxon>eudicotyledons</taxon>
        <taxon>Gunneridae</taxon>
        <taxon>Pentapetalae</taxon>
        <taxon>rosids</taxon>
        <taxon>fabids</taxon>
        <taxon>Fabales</taxon>
        <taxon>Fabaceae</taxon>
        <taxon>Papilionoideae</taxon>
        <taxon>50 kb inversion clade</taxon>
        <taxon>genistoids sensu lato</taxon>
        <taxon>core genistoids</taxon>
        <taxon>Genisteae</taxon>
        <taxon>Lupinus</taxon>
    </lineage>
</organism>
<reference evidence="1 2" key="1">
    <citation type="submission" date="2024-03" db="EMBL/GenBank/DDBJ databases">
        <authorList>
            <person name="Martinez-Hernandez J."/>
        </authorList>
    </citation>
    <scope>NUCLEOTIDE SEQUENCE [LARGE SCALE GENOMIC DNA]</scope>
</reference>
<evidence type="ECO:0000313" key="2">
    <source>
        <dbReference type="Proteomes" id="UP001497480"/>
    </source>
</evidence>
<comment type="caution">
    <text evidence="1">The sequence shown here is derived from an EMBL/GenBank/DDBJ whole genome shotgun (WGS) entry which is preliminary data.</text>
</comment>
<name>A0AAV1XWQ7_LUPLU</name>
<dbReference type="Proteomes" id="UP001497480">
    <property type="component" value="Unassembled WGS sequence"/>
</dbReference>
<proteinExistence type="predicted"/>
<dbReference type="EMBL" id="CAXHTB010000019">
    <property type="protein sequence ID" value="CAL0326245.1"/>
    <property type="molecule type" value="Genomic_DNA"/>
</dbReference>
<protein>
    <submittedName>
        <fullName evidence="1">Uncharacterized protein</fullName>
    </submittedName>
</protein>
<accession>A0AAV1XWQ7</accession>
<keyword evidence="2" id="KW-1185">Reference proteome</keyword>
<evidence type="ECO:0000313" key="1">
    <source>
        <dbReference type="EMBL" id="CAL0326245.1"/>
    </source>
</evidence>